<evidence type="ECO:0000313" key="9">
    <source>
        <dbReference type="EMBL" id="RRJ82729.1"/>
    </source>
</evidence>
<dbReference type="PIRSF" id="PIRSF000149">
    <property type="entry name" value="GAP_DH"/>
    <property type="match status" value="1"/>
</dbReference>
<dbReference type="Proteomes" id="UP000280792">
    <property type="component" value="Unassembled WGS sequence"/>
</dbReference>
<dbReference type="EC" id="1.2.1.12" evidence="9"/>
<dbReference type="GO" id="GO:0004365">
    <property type="term" value="F:glyceraldehyde-3-phosphate dehydrogenase (NAD+) (phosphorylating) activity"/>
    <property type="evidence" value="ECO:0007669"/>
    <property type="project" value="UniProtKB-EC"/>
</dbReference>
<dbReference type="SUPFAM" id="SSF55347">
    <property type="entry name" value="Glyceraldehyde-3-phosphate dehydrogenase-like, C-terminal domain"/>
    <property type="match status" value="1"/>
</dbReference>
<comment type="subunit">
    <text evidence="2">Homotetramer.</text>
</comment>
<feature type="site" description="Activates thiol group during catalysis" evidence="6">
    <location>
        <position position="182"/>
    </location>
</feature>
<dbReference type="PROSITE" id="PS00071">
    <property type="entry name" value="GAPDH"/>
    <property type="match status" value="1"/>
</dbReference>
<proteinExistence type="inferred from homology"/>
<dbReference type="InterPro" id="IPR036291">
    <property type="entry name" value="NAD(P)-bd_dom_sf"/>
</dbReference>
<evidence type="ECO:0000256" key="6">
    <source>
        <dbReference type="PIRSR" id="PIRSR000149-4"/>
    </source>
</evidence>
<dbReference type="PRINTS" id="PR00078">
    <property type="entry name" value="G3PDHDRGNASE"/>
</dbReference>
<accession>A0A3P3VLY4</accession>
<dbReference type="Gene3D" id="3.40.50.720">
    <property type="entry name" value="NAD(P)-binding Rossmann-like Domain"/>
    <property type="match status" value="1"/>
</dbReference>
<reference evidence="9 10" key="2">
    <citation type="submission" date="2018-12" db="EMBL/GenBank/DDBJ databases">
        <title>Simiduia agarivorans gen. nov., sp. nov., a marine, agarolytic bacterium isolated from shallow coastal water from Keelung, Taiwan.</title>
        <authorList>
            <person name="Shieh W.Y."/>
        </authorList>
    </citation>
    <scope>NUCLEOTIDE SEQUENCE [LARGE SCALE GENOMIC DNA]</scope>
    <source>
        <strain evidence="9 10">GTF-13</strain>
    </source>
</reference>
<feature type="binding site" evidence="5">
    <location>
        <position position="123"/>
    </location>
    <ligand>
        <name>NAD(+)</name>
        <dbReference type="ChEBI" id="CHEBI:57540"/>
    </ligand>
</feature>
<evidence type="ECO:0000313" key="10">
    <source>
        <dbReference type="Proteomes" id="UP000280792"/>
    </source>
</evidence>
<dbReference type="SUPFAM" id="SSF51735">
    <property type="entry name" value="NAD(P)-binding Rossmann-fold domains"/>
    <property type="match status" value="1"/>
</dbReference>
<dbReference type="CDD" id="cd17892">
    <property type="entry name" value="GAPDH_N_E4PDH"/>
    <property type="match status" value="1"/>
</dbReference>
<dbReference type="PANTHER" id="PTHR43148">
    <property type="entry name" value="GLYCERALDEHYDE-3-PHOSPHATE DEHYDROGENASE 2"/>
    <property type="match status" value="1"/>
</dbReference>
<dbReference type="FunFam" id="3.40.50.720:FF:000001">
    <property type="entry name" value="Glyceraldehyde-3-phosphate dehydrogenase"/>
    <property type="match status" value="1"/>
</dbReference>
<dbReference type="AlphaFoldDB" id="A0A3P3VLY4"/>
<dbReference type="GO" id="GO:0051287">
    <property type="term" value="F:NAD binding"/>
    <property type="evidence" value="ECO:0007669"/>
    <property type="project" value="InterPro"/>
</dbReference>
<keyword evidence="5" id="KW-0547">Nucleotide-binding</keyword>
<dbReference type="RefSeq" id="WP_125016735.1">
    <property type="nucleotide sequence ID" value="NZ_QWEZ01000002.1"/>
</dbReference>
<evidence type="ECO:0000256" key="4">
    <source>
        <dbReference type="PIRSR" id="PIRSR000149-1"/>
    </source>
</evidence>
<sequence>MSYRIAINGYGRIGQCILRALYECGYRDRLQPVAINELSDLATIAYLTRYDTTHGRFPLPVEQSDDGLLIGSDLIRVFNEENPARLPWRELGVDLVLECTGTCPDRLHGQRHLDSGAGRLLISRPTAGAVDATVVFGFNEAVLGAEQRVVSNASCTTNGIVPVLRLLHEQLGIEQGMITTIHSAMNDQPVIDSRHHSDLRLARSAMQSIVPVDTGLALGIGRLLPELADRFQALHMRVPTSNVSLMDVTLNLSRAIDTTALNRLLQDASRGSLRGLLGFSDEPLASVDFNHDRHSATIDATQTRVCGDRMVKLVAWFDNEWGYSNRMLDVTAHWLTAALGEIPPTS</sequence>
<evidence type="ECO:0000256" key="1">
    <source>
        <dbReference type="ARBA" id="ARBA00007406"/>
    </source>
</evidence>
<organism evidence="9 10">
    <name type="scientific">Aestuariirhabdus litorea</name>
    <dbReference type="NCBI Taxonomy" id="2528527"/>
    <lineage>
        <taxon>Bacteria</taxon>
        <taxon>Pseudomonadati</taxon>
        <taxon>Pseudomonadota</taxon>
        <taxon>Gammaproteobacteria</taxon>
        <taxon>Oceanospirillales</taxon>
        <taxon>Aestuariirhabdaceae</taxon>
        <taxon>Aestuariirhabdus</taxon>
    </lineage>
</organism>
<dbReference type="Gene3D" id="3.30.360.10">
    <property type="entry name" value="Dihydrodipicolinate Reductase, domain 2"/>
    <property type="match status" value="1"/>
</dbReference>
<keyword evidence="3 9" id="KW-0560">Oxidoreductase</keyword>
<dbReference type="Pfam" id="PF02800">
    <property type="entry name" value="Gp_dh_C"/>
    <property type="match status" value="1"/>
</dbReference>
<feature type="domain" description="Glyceraldehyde 3-phosphate dehydrogenase NAD(P) binding" evidence="8">
    <location>
        <begin position="3"/>
        <end position="155"/>
    </location>
</feature>
<dbReference type="EMBL" id="QWEZ01000002">
    <property type="protein sequence ID" value="RRJ82729.1"/>
    <property type="molecule type" value="Genomic_DNA"/>
</dbReference>
<dbReference type="Pfam" id="PF00044">
    <property type="entry name" value="Gp_dh_N"/>
    <property type="match status" value="1"/>
</dbReference>
<dbReference type="FunFam" id="3.30.360.10:FF:000002">
    <property type="entry name" value="Glyceraldehyde-3-phosphate dehydrogenase"/>
    <property type="match status" value="1"/>
</dbReference>
<dbReference type="InterPro" id="IPR020829">
    <property type="entry name" value="GlycerAld_3-P_DH_cat"/>
</dbReference>
<gene>
    <name evidence="9" type="primary">gapA</name>
    <name evidence="9" type="ORF">D0544_12800</name>
</gene>
<evidence type="ECO:0000256" key="5">
    <source>
        <dbReference type="PIRSR" id="PIRSR000149-3"/>
    </source>
</evidence>
<dbReference type="InterPro" id="IPR020830">
    <property type="entry name" value="GlycerAld_3-P_DH_AS"/>
</dbReference>
<evidence type="ECO:0000256" key="7">
    <source>
        <dbReference type="RuleBase" id="RU000397"/>
    </source>
</evidence>
<comment type="caution">
    <text evidence="9">The sequence shown here is derived from an EMBL/GenBank/DDBJ whole genome shotgun (WGS) entry which is preliminary data.</text>
</comment>
<dbReference type="SMART" id="SM00846">
    <property type="entry name" value="Gp_dh_N"/>
    <property type="match status" value="1"/>
</dbReference>
<evidence type="ECO:0000256" key="2">
    <source>
        <dbReference type="ARBA" id="ARBA00011881"/>
    </source>
</evidence>
<evidence type="ECO:0000256" key="3">
    <source>
        <dbReference type="ARBA" id="ARBA00023002"/>
    </source>
</evidence>
<feature type="active site" description="Nucleophile" evidence="4">
    <location>
        <position position="155"/>
    </location>
</feature>
<reference evidence="9 10" key="1">
    <citation type="submission" date="2018-08" db="EMBL/GenBank/DDBJ databases">
        <authorList>
            <person name="Khan S.A."/>
        </authorList>
    </citation>
    <scope>NUCLEOTIDE SEQUENCE [LARGE SCALE GENOMIC DNA]</scope>
    <source>
        <strain evidence="9 10">GTF-13</strain>
    </source>
</reference>
<protein>
    <submittedName>
        <fullName evidence="9">Erythrose-4-phosphate dehydrogenase</fullName>
        <ecNumber evidence="9">1.2.1.12</ecNumber>
    </submittedName>
</protein>
<keyword evidence="10" id="KW-1185">Reference proteome</keyword>
<dbReference type="InterPro" id="IPR020828">
    <property type="entry name" value="GlycerAld_3-P_DH_NAD(P)-bd"/>
</dbReference>
<keyword evidence="5" id="KW-0520">NAD</keyword>
<dbReference type="InterPro" id="IPR020831">
    <property type="entry name" value="GlycerAld/Erythrose_P_DH"/>
</dbReference>
<comment type="similarity">
    <text evidence="1 7">Belongs to the glyceraldehyde-3-phosphate dehydrogenase family.</text>
</comment>
<name>A0A3P3VLY4_9GAMM</name>
<feature type="binding site" evidence="5">
    <location>
        <begin position="12"/>
        <end position="13"/>
    </location>
    <ligand>
        <name>NAD(+)</name>
        <dbReference type="ChEBI" id="CHEBI:57540"/>
    </ligand>
</feature>
<evidence type="ECO:0000259" key="8">
    <source>
        <dbReference type="SMART" id="SM00846"/>
    </source>
</evidence>
<feature type="binding site" evidence="5">
    <location>
        <position position="319"/>
    </location>
    <ligand>
        <name>NAD(+)</name>
        <dbReference type="ChEBI" id="CHEBI:57540"/>
    </ligand>
</feature>